<organism evidence="3 4">
    <name type="scientific">Aphanothece sacrum FPU1</name>
    <dbReference type="NCBI Taxonomy" id="1920663"/>
    <lineage>
        <taxon>Bacteria</taxon>
        <taxon>Bacillati</taxon>
        <taxon>Cyanobacteriota</taxon>
        <taxon>Cyanophyceae</taxon>
        <taxon>Oscillatoriophycideae</taxon>
        <taxon>Chroococcales</taxon>
        <taxon>Aphanothecaceae</taxon>
        <taxon>Aphanothece</taxon>
    </lineage>
</organism>
<dbReference type="Pfam" id="PF10609">
    <property type="entry name" value="ParA"/>
    <property type="match status" value="1"/>
</dbReference>
<gene>
    <name evidence="3" type="ORF">AsFPU1_0203</name>
</gene>
<protein>
    <recommendedName>
        <fullName evidence="5">Cell division inhibitor</fullName>
    </recommendedName>
</protein>
<dbReference type="PANTHER" id="PTHR13696:SF52">
    <property type="entry name" value="PARA FAMILY PROTEIN CT_582"/>
    <property type="match status" value="1"/>
</dbReference>
<comment type="caution">
    <text evidence="3">The sequence shown here is derived from an EMBL/GenBank/DDBJ whole genome shotgun (WGS) entry which is preliminary data.</text>
</comment>
<keyword evidence="1" id="KW-0547">Nucleotide-binding</keyword>
<dbReference type="InterPro" id="IPR033756">
    <property type="entry name" value="YlxH/NBP35"/>
</dbReference>
<evidence type="ECO:0000313" key="4">
    <source>
        <dbReference type="Proteomes" id="UP000287247"/>
    </source>
</evidence>
<evidence type="ECO:0000256" key="2">
    <source>
        <dbReference type="ARBA" id="ARBA00022840"/>
    </source>
</evidence>
<dbReference type="EMBL" id="BDQK01000001">
    <property type="protein sequence ID" value="GBF78813.1"/>
    <property type="molecule type" value="Genomic_DNA"/>
</dbReference>
<dbReference type="OrthoDB" id="9775724at2"/>
<keyword evidence="4" id="KW-1185">Reference proteome</keyword>
<accession>A0A401IBZ7</accession>
<dbReference type="SUPFAM" id="SSF52540">
    <property type="entry name" value="P-loop containing nucleoside triphosphate hydrolases"/>
    <property type="match status" value="1"/>
</dbReference>
<reference evidence="4" key="1">
    <citation type="submission" date="2017-05" db="EMBL/GenBank/DDBJ databases">
        <title>Physiological properties and genetic analysis related to exopolysaccharide production of fresh-water unicellular cyanobacterium Aphanothece sacrum, Suizenji Nori, that has been cultured as a food source in Japan.</title>
        <authorList>
            <person name="Kanesaki Y."/>
            <person name="Yoshikawa S."/>
            <person name="Ohki K."/>
        </authorList>
    </citation>
    <scope>NUCLEOTIDE SEQUENCE [LARGE SCALE GENOMIC DNA]</scope>
    <source>
        <strain evidence="4">FPU1</strain>
    </source>
</reference>
<dbReference type="RefSeq" id="WP_124969850.1">
    <property type="nucleotide sequence ID" value="NZ_BDQK01000001.1"/>
</dbReference>
<dbReference type="PANTHER" id="PTHR13696">
    <property type="entry name" value="P-LOOP CONTAINING NUCLEOSIDE TRIPHOSPHATE HYDROLASE"/>
    <property type="match status" value="1"/>
</dbReference>
<dbReference type="InterPro" id="IPR027417">
    <property type="entry name" value="P-loop_NTPase"/>
</dbReference>
<dbReference type="Proteomes" id="UP000287247">
    <property type="component" value="Unassembled WGS sequence"/>
</dbReference>
<proteinExistence type="predicted"/>
<dbReference type="InterPro" id="IPR050678">
    <property type="entry name" value="DNA_Partitioning_ATPase"/>
</dbReference>
<keyword evidence="2" id="KW-0067">ATP-binding</keyword>
<dbReference type="AlphaFoldDB" id="A0A401IBZ7"/>
<evidence type="ECO:0000256" key="1">
    <source>
        <dbReference type="ARBA" id="ARBA00022741"/>
    </source>
</evidence>
<sequence>MTEIVSIHSYRGGTGKSNMTANLATTMALLGKRVGIVDTDIQSPGIHILFRLDETKIHKTLNDYLWDEGCSAEEIAYDVSYVLNNSNVQVNNPNGKIYLIPSSMKSEDIATILSEGYDVELLQRGFFEVIETFNLDYLFVDTHPGLNEETLLSIGLSSTLVIILRPDQQDYLGTAVIVEVAKELEVPKMLLVVNKALPDFDFGILKDKVHETYQLPVAGILPLSTEMLRLGSQGLFCLQHPDHPLTKEIQRIVQHIQN</sequence>
<evidence type="ECO:0000313" key="3">
    <source>
        <dbReference type="EMBL" id="GBF78813.1"/>
    </source>
</evidence>
<name>A0A401IBZ7_APHSA</name>
<dbReference type="Gene3D" id="3.40.50.300">
    <property type="entry name" value="P-loop containing nucleotide triphosphate hydrolases"/>
    <property type="match status" value="1"/>
</dbReference>
<dbReference type="GO" id="GO:0005524">
    <property type="term" value="F:ATP binding"/>
    <property type="evidence" value="ECO:0007669"/>
    <property type="project" value="UniProtKB-KW"/>
</dbReference>
<evidence type="ECO:0008006" key="5">
    <source>
        <dbReference type="Google" id="ProtNLM"/>
    </source>
</evidence>